<evidence type="ECO:0000313" key="10">
    <source>
        <dbReference type="Proteomes" id="UP001358586"/>
    </source>
</evidence>
<keyword evidence="4 7" id="KW-1133">Transmembrane helix</keyword>
<feature type="region of interest" description="Disordered" evidence="6">
    <location>
        <begin position="712"/>
        <end position="748"/>
    </location>
</feature>
<feature type="transmembrane region" description="Helical" evidence="7">
    <location>
        <begin position="223"/>
        <end position="244"/>
    </location>
</feature>
<feature type="transmembrane region" description="Helical" evidence="7">
    <location>
        <begin position="462"/>
        <end position="485"/>
    </location>
</feature>
<feature type="compositionally biased region" description="Basic and acidic residues" evidence="6">
    <location>
        <begin position="722"/>
        <end position="739"/>
    </location>
</feature>
<keyword evidence="5 7" id="KW-0472">Membrane</keyword>
<feature type="compositionally biased region" description="Acidic residues" evidence="6">
    <location>
        <begin position="351"/>
        <end position="360"/>
    </location>
</feature>
<evidence type="ECO:0000256" key="2">
    <source>
        <dbReference type="ARBA" id="ARBA00007635"/>
    </source>
</evidence>
<feature type="transmembrane region" description="Helical" evidence="7">
    <location>
        <begin position="674"/>
        <end position="694"/>
    </location>
</feature>
<feature type="transmembrane region" description="Helical" evidence="7">
    <location>
        <begin position="497"/>
        <end position="517"/>
    </location>
</feature>
<dbReference type="PANTHER" id="PTHR31218">
    <property type="entry name" value="WAT1-RELATED PROTEIN"/>
    <property type="match status" value="1"/>
</dbReference>
<name>A0ABR0QDB3_GOSAR</name>
<keyword evidence="10" id="KW-1185">Reference proteome</keyword>
<feature type="transmembrane region" description="Helical" evidence="7">
    <location>
        <begin position="75"/>
        <end position="95"/>
    </location>
</feature>
<feature type="transmembrane region" description="Helical" evidence="7">
    <location>
        <begin position="101"/>
        <end position="124"/>
    </location>
</feature>
<feature type="transmembrane region" description="Helical" evidence="7">
    <location>
        <begin position="400"/>
        <end position="424"/>
    </location>
</feature>
<accession>A0ABR0QDB3</accession>
<gene>
    <name evidence="9" type="ORF">PVK06_013120</name>
</gene>
<dbReference type="SUPFAM" id="SSF103481">
    <property type="entry name" value="Multidrug resistance efflux transporter EmrE"/>
    <property type="match status" value="4"/>
</dbReference>
<evidence type="ECO:0000256" key="1">
    <source>
        <dbReference type="ARBA" id="ARBA00004141"/>
    </source>
</evidence>
<evidence type="ECO:0000256" key="7">
    <source>
        <dbReference type="SAM" id="Phobius"/>
    </source>
</evidence>
<dbReference type="InterPro" id="IPR030184">
    <property type="entry name" value="WAT1-related"/>
</dbReference>
<feature type="transmembrane region" description="Helical" evidence="7">
    <location>
        <begin position="256"/>
        <end position="282"/>
    </location>
</feature>
<feature type="transmembrane region" description="Helical" evidence="7">
    <location>
        <begin position="12"/>
        <end position="31"/>
    </location>
</feature>
<feature type="transmembrane region" description="Helical" evidence="7">
    <location>
        <begin position="552"/>
        <end position="571"/>
    </location>
</feature>
<feature type="domain" description="EamA" evidence="8">
    <location>
        <begin position="554"/>
        <end position="692"/>
    </location>
</feature>
<dbReference type="InterPro" id="IPR000620">
    <property type="entry name" value="EamA_dom"/>
</dbReference>
<reference evidence="9 10" key="1">
    <citation type="submission" date="2023-03" db="EMBL/GenBank/DDBJ databases">
        <title>WGS of Gossypium arboreum.</title>
        <authorList>
            <person name="Yu D."/>
        </authorList>
    </citation>
    <scope>NUCLEOTIDE SEQUENCE [LARGE SCALE GENOMIC DNA]</scope>
    <source>
        <tissue evidence="9">Leaf</tissue>
    </source>
</reference>
<feature type="transmembrane region" description="Helical" evidence="7">
    <location>
        <begin position="583"/>
        <end position="603"/>
    </location>
</feature>
<dbReference type="InterPro" id="IPR037185">
    <property type="entry name" value="EmrE-like"/>
</dbReference>
<feature type="domain" description="EamA" evidence="8">
    <location>
        <begin position="194"/>
        <end position="332"/>
    </location>
</feature>
<feature type="domain" description="EamA" evidence="8">
    <location>
        <begin position="383"/>
        <end position="514"/>
    </location>
</feature>
<feature type="compositionally biased region" description="Acidic residues" evidence="6">
    <location>
        <begin position="712"/>
        <end position="721"/>
    </location>
</feature>
<organism evidence="9 10">
    <name type="scientific">Gossypium arboreum</name>
    <name type="common">Tree cotton</name>
    <name type="synonym">Gossypium nanking</name>
    <dbReference type="NCBI Taxonomy" id="29729"/>
    <lineage>
        <taxon>Eukaryota</taxon>
        <taxon>Viridiplantae</taxon>
        <taxon>Streptophyta</taxon>
        <taxon>Embryophyta</taxon>
        <taxon>Tracheophyta</taxon>
        <taxon>Spermatophyta</taxon>
        <taxon>Magnoliopsida</taxon>
        <taxon>eudicotyledons</taxon>
        <taxon>Gunneridae</taxon>
        <taxon>Pentapetalae</taxon>
        <taxon>rosids</taxon>
        <taxon>malvids</taxon>
        <taxon>Malvales</taxon>
        <taxon>Malvaceae</taxon>
        <taxon>Malvoideae</taxon>
        <taxon>Gossypium</taxon>
    </lineage>
</organism>
<dbReference type="Proteomes" id="UP001358586">
    <property type="component" value="Chromosome 4"/>
</dbReference>
<proteinExistence type="inferred from homology"/>
<feature type="transmembrane region" description="Helical" evidence="7">
    <location>
        <begin position="618"/>
        <end position="641"/>
    </location>
</feature>
<evidence type="ECO:0000259" key="8">
    <source>
        <dbReference type="Pfam" id="PF00892"/>
    </source>
</evidence>
<comment type="similarity">
    <text evidence="2">Belongs to the drug/metabolite transporter (DMT) superfamily. Plant drug/metabolite exporter (P-DME) (TC 2.A.7.4) family.</text>
</comment>
<evidence type="ECO:0000313" key="9">
    <source>
        <dbReference type="EMBL" id="KAK5837310.1"/>
    </source>
</evidence>
<feature type="region of interest" description="Disordered" evidence="6">
    <location>
        <begin position="348"/>
        <end position="378"/>
    </location>
</feature>
<feature type="domain" description="EamA" evidence="8">
    <location>
        <begin position="15"/>
        <end position="153"/>
    </location>
</feature>
<keyword evidence="3 7" id="KW-0812">Transmembrane</keyword>
<evidence type="ECO:0000256" key="4">
    <source>
        <dbReference type="ARBA" id="ARBA00022989"/>
    </source>
</evidence>
<feature type="transmembrane region" description="Helical" evidence="7">
    <location>
        <begin position="648"/>
        <end position="668"/>
    </location>
</feature>
<feature type="transmembrane region" description="Helical" evidence="7">
    <location>
        <begin position="192"/>
        <end position="211"/>
    </location>
</feature>
<feature type="transmembrane region" description="Helical" evidence="7">
    <location>
        <begin position="288"/>
        <end position="308"/>
    </location>
</feature>
<comment type="caution">
    <text evidence="9">The sequence shown here is derived from an EMBL/GenBank/DDBJ whole genome shotgun (WGS) entry which is preliminary data.</text>
</comment>
<feature type="transmembrane region" description="Helical" evidence="7">
    <location>
        <begin position="43"/>
        <end position="63"/>
    </location>
</feature>
<feature type="transmembrane region" description="Helical" evidence="7">
    <location>
        <begin position="315"/>
        <end position="334"/>
    </location>
</feature>
<evidence type="ECO:0000256" key="6">
    <source>
        <dbReference type="SAM" id="MobiDB-lite"/>
    </source>
</evidence>
<evidence type="ECO:0000256" key="5">
    <source>
        <dbReference type="ARBA" id="ARBA00023136"/>
    </source>
</evidence>
<dbReference type="EMBL" id="JARKNE010000004">
    <property type="protein sequence ID" value="KAK5837310.1"/>
    <property type="molecule type" value="Genomic_DNA"/>
</dbReference>
<comment type="subcellular location">
    <subcellularLocation>
        <location evidence="1">Membrane</location>
        <topology evidence="1">Multi-pass membrane protein</topology>
    </subcellularLocation>
</comment>
<dbReference type="Pfam" id="PF00892">
    <property type="entry name" value="EamA"/>
    <property type="match status" value="4"/>
</dbReference>
<evidence type="ECO:0000256" key="3">
    <source>
        <dbReference type="ARBA" id="ARBA00022692"/>
    </source>
</evidence>
<protein>
    <recommendedName>
        <fullName evidence="8">EamA domain-containing protein</fullName>
    </recommendedName>
</protein>
<sequence length="748" mass="82273">MGRIENIFHSIKPPLLMVLVQIIFAGVNVMYKLAADDGMSLRLIVVYRFMFATVIMVPLALIFERKSLKKINRKVLLQAFLCGLFGGSLGQNLYLQSLVHTSATFVAAMINLAPAFTFILAICFKMEKLAIRTNAGKAKVCGTLIGIGGAMVFTFYKGIDINIWSTNVNLLKHHHHHQQVGPGPSYHGTGHFIIGAFFGLLSCISFSLWLINQAKMSVGFPYLYSSTALMCLMGSIQGALYAVCTVRDWNQWKLGWNVRLSAVAFVGIMGSALLVFLVSWAVRLKGPLYAAIFNPLGLVFVAIVGSLLLDEKLHLGSIIGGLMIVCGVYVVLWGKAKEMKQKTQLVPVPTVDEESNEIEEDKQSENKETDEEQEHEGTETPPIIFAGINVMYKLAANDGMSLRVIVVYRFMFATVIMVPLALIFERKSLKKINRKVLLQAFLCGLFGGSLVQNLYLQSLVHTSATFVAAMINLAPAFTFILAICFKMEKLAIRTNAGKAKVCGTLMGIGGAMVFTFYKGIDINIWSTNVNLLKHHHHQQVGPGPSYHGTGHFIIGALFGLLSCVSFSLWLINQAKMSVGFPYLYSSTALMCLMGSIQGTLYAVCTVRDWNQWKLGWNIRLLTVAFVGIIGSALFVFLVSWAVRLKGPLYAAIFNPLGLVLVAIVGSLLLDGTLYLGSIIGGLMIVCGVYVVLWGKAKEMKQKTQLVPVPTVDEESINEIEEDKQSENKETDEEQEHKGTETPPVIILA</sequence>